<dbReference type="Proteomes" id="UP001254759">
    <property type="component" value="Unassembled WGS sequence"/>
</dbReference>
<dbReference type="InterPro" id="IPR036102">
    <property type="entry name" value="OsmC/Ohrsf"/>
</dbReference>
<evidence type="ECO:0000256" key="1">
    <source>
        <dbReference type="ARBA" id="ARBA00007378"/>
    </source>
</evidence>
<sequence>MRRLRRPPTSLLDKFHGNEVQALYTGKVVVTGGEAAHGRASGVARSEDGELELHLRLPRELGGDGGGTNPEQLLAAGYAACFHGALSLLAARRGLDIPDVTVTAAVTFGRDPIDGLFLLTSEIRVAIPGVDRALAEELLRNTERNCPYTKMFRQGIESVVALAT</sequence>
<accession>A0ABU1RTM5</accession>
<dbReference type="Gene3D" id="3.30.300.20">
    <property type="match status" value="1"/>
</dbReference>
<proteinExistence type="inferred from homology"/>
<evidence type="ECO:0000313" key="2">
    <source>
        <dbReference type="EMBL" id="MDR6842121.1"/>
    </source>
</evidence>
<dbReference type="SUPFAM" id="SSF82784">
    <property type="entry name" value="OsmC-like"/>
    <property type="match status" value="1"/>
</dbReference>
<dbReference type="Gene3D" id="2.20.25.10">
    <property type="match status" value="1"/>
</dbReference>
<protein>
    <submittedName>
        <fullName evidence="2">Ohr subfamily peroxiredoxin</fullName>
    </submittedName>
</protein>
<name>A0ABU1RTM5_9GAMM</name>
<evidence type="ECO:0000313" key="3">
    <source>
        <dbReference type="Proteomes" id="UP001254759"/>
    </source>
</evidence>
<comment type="caution">
    <text evidence="2">The sequence shown here is derived from an EMBL/GenBank/DDBJ whole genome shotgun (WGS) entry which is preliminary data.</text>
</comment>
<dbReference type="InterPro" id="IPR019953">
    <property type="entry name" value="OHR"/>
</dbReference>
<dbReference type="RefSeq" id="WP_310093557.1">
    <property type="nucleotide sequence ID" value="NZ_JAVDTT010000002.1"/>
</dbReference>
<dbReference type="PANTHER" id="PTHR33797:SF2">
    <property type="entry name" value="ORGANIC HYDROPEROXIDE RESISTANCE PROTEIN-LIKE"/>
    <property type="match status" value="1"/>
</dbReference>
<gene>
    <name evidence="2" type="ORF">J2W94_002406</name>
</gene>
<reference evidence="2 3" key="1">
    <citation type="submission" date="2023-07" db="EMBL/GenBank/DDBJ databases">
        <title>Sorghum-associated microbial communities from plants grown in Nebraska, USA.</title>
        <authorList>
            <person name="Schachtman D."/>
        </authorList>
    </citation>
    <scope>NUCLEOTIDE SEQUENCE [LARGE SCALE GENOMIC DNA]</scope>
    <source>
        <strain evidence="2 3">BE107</strain>
    </source>
</reference>
<dbReference type="PANTHER" id="PTHR33797">
    <property type="entry name" value="ORGANIC HYDROPEROXIDE RESISTANCE PROTEIN-LIKE"/>
    <property type="match status" value="1"/>
</dbReference>
<keyword evidence="3" id="KW-1185">Reference proteome</keyword>
<dbReference type="EMBL" id="JAVDTT010000002">
    <property type="protein sequence ID" value="MDR6842121.1"/>
    <property type="molecule type" value="Genomic_DNA"/>
</dbReference>
<dbReference type="NCBIfam" id="TIGR03561">
    <property type="entry name" value="organ_hyd_perox"/>
    <property type="match status" value="1"/>
</dbReference>
<dbReference type="Pfam" id="PF02566">
    <property type="entry name" value="OsmC"/>
    <property type="match status" value="1"/>
</dbReference>
<dbReference type="InterPro" id="IPR003718">
    <property type="entry name" value="OsmC/Ohr_fam"/>
</dbReference>
<dbReference type="InterPro" id="IPR015946">
    <property type="entry name" value="KH_dom-like_a/b"/>
</dbReference>
<comment type="similarity">
    <text evidence="1">Belongs to the OsmC/Ohr family.</text>
</comment>
<organism evidence="2 3">
    <name type="scientific">Pseudoxanthomonas sacheonensis</name>
    <dbReference type="NCBI Taxonomy" id="443615"/>
    <lineage>
        <taxon>Bacteria</taxon>
        <taxon>Pseudomonadati</taxon>
        <taxon>Pseudomonadota</taxon>
        <taxon>Gammaproteobacteria</taxon>
        <taxon>Lysobacterales</taxon>
        <taxon>Lysobacteraceae</taxon>
        <taxon>Pseudoxanthomonas</taxon>
    </lineage>
</organism>